<evidence type="ECO:0000256" key="2">
    <source>
        <dbReference type="ARBA" id="ARBA00022630"/>
    </source>
</evidence>
<dbReference type="InterPro" id="IPR005101">
    <property type="entry name" value="Cryptochr/Photolyase_FAD-bd"/>
</dbReference>
<sequence length="361" mass="42360">MLSIKRKIQAIDPARYAASRNFQDGAVTRLSPYISRGVISTRQVFQHIKSLNLPWNACEKLIQELTWRDYWQQVWKAKGEGIFEDLKNRQKPVERDQIPISVVQAQTGIHAVDQAIQELYRTGYMHNHMRMYIAAICCNIAQCHWTTPAKWLYSHLLDGDLASNHLSWQWVAGTFTSKKYYANQENINRYFNTDQRQTFLDVDYGDFESMEIPPQLLQITDFAVETKLPNPQNAALEKNKKTLIYNYYNLDPNWHPEDDFQRVFLLEPSVFHHYPVSEKCLDFALALSQNIQGIRLFVGEFSDLLQQVKPENLVYKEHPLNLHYQGKEEPRDWISGVEGYFPSFFAFWKKVKKEINFQPSA</sequence>
<organism evidence="5 6">
    <name type="scientific">Algoriphagus halophytocola</name>
    <dbReference type="NCBI Taxonomy" id="2991499"/>
    <lineage>
        <taxon>Bacteria</taxon>
        <taxon>Pseudomonadati</taxon>
        <taxon>Bacteroidota</taxon>
        <taxon>Cytophagia</taxon>
        <taxon>Cytophagales</taxon>
        <taxon>Cyclobacteriaceae</taxon>
        <taxon>Algoriphagus</taxon>
    </lineage>
</organism>
<keyword evidence="6" id="KW-1185">Reference proteome</keyword>
<feature type="domain" description="Cryptochrome/DNA photolyase FAD-binding" evidence="4">
    <location>
        <begin position="62"/>
        <end position="199"/>
    </location>
</feature>
<proteinExistence type="predicted"/>
<dbReference type="Gene3D" id="1.10.579.10">
    <property type="entry name" value="DNA Cyclobutane Dipyrimidine Photolyase, subunit A, domain 3"/>
    <property type="match status" value="1"/>
</dbReference>
<dbReference type="EMBL" id="CP110226">
    <property type="protein sequence ID" value="UZD22846.1"/>
    <property type="molecule type" value="Genomic_DNA"/>
</dbReference>
<dbReference type="PANTHER" id="PTHR11455">
    <property type="entry name" value="CRYPTOCHROME"/>
    <property type="match status" value="1"/>
</dbReference>
<dbReference type="InterPro" id="IPR002081">
    <property type="entry name" value="Cryptochrome/DNA_photolyase_1"/>
</dbReference>
<dbReference type="RefSeq" id="WP_264809371.1">
    <property type="nucleotide sequence ID" value="NZ_CP110226.1"/>
</dbReference>
<dbReference type="InterPro" id="IPR036134">
    <property type="entry name" value="Crypto/Photolyase_FAD-like_sf"/>
</dbReference>
<gene>
    <name evidence="5" type="ORF">OM944_19625</name>
</gene>
<protein>
    <submittedName>
        <fullName evidence="5">Deoxyribodipyrimidine photolyase</fullName>
    </submittedName>
</protein>
<name>A0ABY6MJJ0_9BACT</name>
<dbReference type="Pfam" id="PF03441">
    <property type="entry name" value="FAD_binding_7"/>
    <property type="match status" value="1"/>
</dbReference>
<dbReference type="SUPFAM" id="SSF48173">
    <property type="entry name" value="Cryptochrome/photolyase FAD-binding domain"/>
    <property type="match status" value="1"/>
</dbReference>
<dbReference type="Gene3D" id="1.25.40.80">
    <property type="match status" value="1"/>
</dbReference>
<comment type="cofactor">
    <cofactor evidence="1">
        <name>FAD</name>
        <dbReference type="ChEBI" id="CHEBI:57692"/>
    </cofactor>
</comment>
<dbReference type="PANTHER" id="PTHR11455:SF18">
    <property type="entry name" value="SI:CH1073-390K14.1"/>
    <property type="match status" value="1"/>
</dbReference>
<evidence type="ECO:0000259" key="4">
    <source>
        <dbReference type="Pfam" id="PF03441"/>
    </source>
</evidence>
<evidence type="ECO:0000313" key="6">
    <source>
        <dbReference type="Proteomes" id="UP001163156"/>
    </source>
</evidence>
<evidence type="ECO:0000256" key="1">
    <source>
        <dbReference type="ARBA" id="ARBA00001974"/>
    </source>
</evidence>
<accession>A0ABY6MJJ0</accession>
<evidence type="ECO:0000313" key="5">
    <source>
        <dbReference type="EMBL" id="UZD22846.1"/>
    </source>
</evidence>
<keyword evidence="3" id="KW-0274">FAD</keyword>
<keyword evidence="2" id="KW-0285">Flavoprotein</keyword>
<dbReference type="Proteomes" id="UP001163156">
    <property type="component" value="Chromosome"/>
</dbReference>
<reference evidence="5" key="1">
    <citation type="submission" date="2022-10" db="EMBL/GenBank/DDBJ databases">
        <title>Algoriphagus sp. a novel bacteria isolate from halophytes salicornia europaea.</title>
        <authorList>
            <person name="Peng Y."/>
            <person name="Jiang L."/>
            <person name="Lee J."/>
        </authorList>
    </citation>
    <scope>NUCLEOTIDE SEQUENCE</scope>
    <source>
        <strain evidence="5">TR-M5</strain>
    </source>
</reference>
<evidence type="ECO:0000256" key="3">
    <source>
        <dbReference type="ARBA" id="ARBA00022827"/>
    </source>
</evidence>